<proteinExistence type="predicted"/>
<dbReference type="NCBIfam" id="TIGR03732">
    <property type="entry name" value="lanti_perm_MutE"/>
    <property type="match status" value="1"/>
</dbReference>
<evidence type="ECO:0000313" key="3">
    <source>
        <dbReference type="Proteomes" id="UP000622687"/>
    </source>
</evidence>
<accession>A0A934M705</accession>
<dbReference type="RefSeq" id="WP_211144527.1">
    <property type="nucleotide sequence ID" value="NZ_JAEEGB010000038.1"/>
</dbReference>
<keyword evidence="1" id="KW-0812">Transmembrane</keyword>
<evidence type="ECO:0000313" key="2">
    <source>
        <dbReference type="EMBL" id="MBI6875173.1"/>
    </source>
</evidence>
<sequence>MYSYFKSEELKMKHTFARKLIFLAPIFTILISLVLAPMYFQIDCYNWWYTMILPGSISLGCTLVAAKDKKMKNRAVLSLPINLKKVWISKVLVCTAMLIGASVILFLGSSVLGGILNLNEIIKVPIFNKLVAVLLLVIAFLWQIPLCLFLGSKIGMFPTILINIIAYMILGILAATKSIWWIIPYAIPARLMCPILKVLPNGLPAVEGSMTFRPELLSNSVILPGVIITVILFIILTIVTAKWYEGQEAK</sequence>
<feature type="transmembrane region" description="Helical" evidence="1">
    <location>
        <begin position="87"/>
        <end position="106"/>
    </location>
</feature>
<reference evidence="2" key="1">
    <citation type="submission" date="2020-12" db="EMBL/GenBank/DDBJ databases">
        <title>Clostridium thailandense sp. nov., a novel acetogenic bacterium isolated from peat land soil in Thailand.</title>
        <authorList>
            <person name="Chaikitkaew S."/>
            <person name="Birkeland N.K."/>
        </authorList>
    </citation>
    <scope>NUCLEOTIDE SEQUENCE</scope>
    <source>
        <strain evidence="2">DSM 17425</strain>
    </source>
</reference>
<evidence type="ECO:0000256" key="1">
    <source>
        <dbReference type="SAM" id="Phobius"/>
    </source>
</evidence>
<gene>
    <name evidence="2" type="ORF">I6U51_21090</name>
</gene>
<dbReference type="Proteomes" id="UP000622687">
    <property type="component" value="Unassembled WGS sequence"/>
</dbReference>
<organism evidence="2 3">
    <name type="scientific">Clostridium aciditolerans</name>
    <dbReference type="NCBI Taxonomy" id="339861"/>
    <lineage>
        <taxon>Bacteria</taxon>
        <taxon>Bacillati</taxon>
        <taxon>Bacillota</taxon>
        <taxon>Clostridia</taxon>
        <taxon>Eubacteriales</taxon>
        <taxon>Clostridiaceae</taxon>
        <taxon>Clostridium</taxon>
    </lineage>
</organism>
<dbReference type="CDD" id="cd21807">
    <property type="entry name" value="ABC-2_lan_permease_MutE_EpiE-like"/>
    <property type="match status" value="1"/>
</dbReference>
<feature type="transmembrane region" description="Helical" evidence="1">
    <location>
        <begin position="20"/>
        <end position="40"/>
    </location>
</feature>
<dbReference type="AlphaFoldDB" id="A0A934M705"/>
<dbReference type="EMBL" id="JAEEGB010000038">
    <property type="protein sequence ID" value="MBI6875173.1"/>
    <property type="molecule type" value="Genomic_DNA"/>
</dbReference>
<keyword evidence="3" id="KW-1185">Reference proteome</keyword>
<feature type="transmembrane region" description="Helical" evidence="1">
    <location>
        <begin position="160"/>
        <end position="183"/>
    </location>
</feature>
<name>A0A934M705_9CLOT</name>
<protein>
    <submittedName>
        <fullName evidence="2">Lantibiotic immunity ABC transporter MutE/EpiE family permease subunit</fullName>
    </submittedName>
</protein>
<keyword evidence="1" id="KW-1133">Transmembrane helix</keyword>
<feature type="transmembrane region" description="Helical" evidence="1">
    <location>
        <begin position="221"/>
        <end position="244"/>
    </location>
</feature>
<feature type="transmembrane region" description="Helical" evidence="1">
    <location>
        <begin position="126"/>
        <end position="148"/>
    </location>
</feature>
<comment type="caution">
    <text evidence="2">The sequence shown here is derived from an EMBL/GenBank/DDBJ whole genome shotgun (WGS) entry which is preliminary data.</text>
</comment>
<keyword evidence="1" id="KW-0472">Membrane</keyword>
<feature type="transmembrane region" description="Helical" evidence="1">
    <location>
        <begin position="46"/>
        <end position="66"/>
    </location>
</feature>
<dbReference type="InterPro" id="IPR021205">
    <property type="entry name" value="Lanti_perm_SpaE/MutE/EpiE-like"/>
</dbReference>